<organism evidence="3 4">
    <name type="scientific">Methylobacterium oryzihabitans</name>
    <dbReference type="NCBI Taxonomy" id="2499852"/>
    <lineage>
        <taxon>Bacteria</taxon>
        <taxon>Pseudomonadati</taxon>
        <taxon>Pseudomonadota</taxon>
        <taxon>Alphaproteobacteria</taxon>
        <taxon>Hyphomicrobiales</taxon>
        <taxon>Methylobacteriaceae</taxon>
        <taxon>Methylobacterium</taxon>
    </lineage>
</organism>
<dbReference type="Pfam" id="PF09476">
    <property type="entry name" value="Pilus_CpaD"/>
    <property type="match status" value="1"/>
</dbReference>
<feature type="chain" id="PRO_5019555475" evidence="2">
    <location>
        <begin position="28"/>
        <end position="242"/>
    </location>
</feature>
<feature type="region of interest" description="Disordered" evidence="1">
    <location>
        <begin position="212"/>
        <end position="242"/>
    </location>
</feature>
<evidence type="ECO:0000313" key="3">
    <source>
        <dbReference type="EMBL" id="RVU13748.1"/>
    </source>
</evidence>
<gene>
    <name evidence="3" type="ORF">EOE48_26380</name>
</gene>
<dbReference type="InterPro" id="IPR019027">
    <property type="entry name" value="Pilus_biogenesis_CpaD-related"/>
</dbReference>
<name>A0A437NV10_9HYPH</name>
<dbReference type="Proteomes" id="UP000286997">
    <property type="component" value="Unassembled WGS sequence"/>
</dbReference>
<proteinExistence type="predicted"/>
<keyword evidence="4" id="KW-1185">Reference proteome</keyword>
<dbReference type="InterPro" id="IPR013361">
    <property type="entry name" value="Pilus_CpaD"/>
</dbReference>
<feature type="compositionally biased region" description="Basic and acidic residues" evidence="1">
    <location>
        <begin position="212"/>
        <end position="222"/>
    </location>
</feature>
<dbReference type="NCBIfam" id="TIGR02522">
    <property type="entry name" value="pilus_cpaD"/>
    <property type="match status" value="1"/>
</dbReference>
<dbReference type="OrthoDB" id="9802674at2"/>
<protein>
    <submittedName>
        <fullName evidence="3">Pilus assembly protein CpaD</fullName>
    </submittedName>
</protein>
<feature type="signal peptide" evidence="2">
    <location>
        <begin position="1"/>
        <end position="27"/>
    </location>
</feature>
<comment type="caution">
    <text evidence="3">The sequence shown here is derived from an EMBL/GenBank/DDBJ whole genome shotgun (WGS) entry which is preliminary data.</text>
</comment>
<dbReference type="EMBL" id="SACP01000043">
    <property type="protein sequence ID" value="RVU13748.1"/>
    <property type="molecule type" value="Genomic_DNA"/>
</dbReference>
<accession>A0A437NV10</accession>
<sequence>MIPMPRPSPRLAAAAALALQLGACVSADRTTTGSIAPATVAGRHPIVLADRPRDLDVFVTGTGHLDPRQADDLDAFLLEYRRYGRGVLVVEVPSGSQVPGPAVARTAALLRARTAERGVPAREIVVAPYAVADVAVAAPVRLSFQRMQARVAGECGLWPQDLGVSQPGFSDGNAAYWNLGCATQSNLAAQVADPVDLVRGRQEGRVDSVARTRKIEELRSGKDPSTTWKQDGRASVKTQVTQ</sequence>
<dbReference type="AlphaFoldDB" id="A0A437NV10"/>
<evidence type="ECO:0000256" key="2">
    <source>
        <dbReference type="SAM" id="SignalP"/>
    </source>
</evidence>
<evidence type="ECO:0000313" key="4">
    <source>
        <dbReference type="Proteomes" id="UP000286997"/>
    </source>
</evidence>
<evidence type="ECO:0000256" key="1">
    <source>
        <dbReference type="SAM" id="MobiDB-lite"/>
    </source>
</evidence>
<keyword evidence="2" id="KW-0732">Signal</keyword>
<reference evidence="3 4" key="1">
    <citation type="submission" date="2019-01" db="EMBL/GenBank/DDBJ databases">
        <authorList>
            <person name="Chen W.-M."/>
        </authorList>
    </citation>
    <scope>NUCLEOTIDE SEQUENCE [LARGE SCALE GENOMIC DNA]</scope>
    <source>
        <strain evidence="3 4">TER-1</strain>
    </source>
</reference>